<evidence type="ECO:0000313" key="1">
    <source>
        <dbReference type="EMBL" id="JAP07918.1"/>
    </source>
</evidence>
<proteinExistence type="predicted"/>
<reference evidence="1" key="1">
    <citation type="submission" date="2015-12" db="EMBL/GenBank/DDBJ databases">
        <title>Gene expression during late stages of embryo sac development: a critical building block for successful pollen-pistil interactions.</title>
        <authorList>
            <person name="Liu Y."/>
            <person name="Joly V."/>
            <person name="Sabar M."/>
            <person name="Matton D.P."/>
        </authorList>
    </citation>
    <scope>NUCLEOTIDE SEQUENCE</scope>
</reference>
<dbReference type="EMBL" id="GEDG01037808">
    <property type="protein sequence ID" value="JAP07918.1"/>
    <property type="molecule type" value="Transcribed_RNA"/>
</dbReference>
<accession>A0A0V0GIQ7</accession>
<dbReference type="AlphaFoldDB" id="A0A0V0GIQ7"/>
<sequence>MGILPGGNCRRFKLQAHPKLSSKLSKQTSCVSLSGFFRSKDYRSRRFACQSIQKSRCQVQDLRE</sequence>
<protein>
    <submittedName>
        <fullName evidence="1">Putative ovule protein</fullName>
    </submittedName>
</protein>
<organism evidence="1">
    <name type="scientific">Solanum chacoense</name>
    <name type="common">Chaco potato</name>
    <dbReference type="NCBI Taxonomy" id="4108"/>
    <lineage>
        <taxon>Eukaryota</taxon>
        <taxon>Viridiplantae</taxon>
        <taxon>Streptophyta</taxon>
        <taxon>Embryophyta</taxon>
        <taxon>Tracheophyta</taxon>
        <taxon>Spermatophyta</taxon>
        <taxon>Magnoliopsida</taxon>
        <taxon>eudicotyledons</taxon>
        <taxon>Gunneridae</taxon>
        <taxon>Pentapetalae</taxon>
        <taxon>asterids</taxon>
        <taxon>lamiids</taxon>
        <taxon>Solanales</taxon>
        <taxon>Solanaceae</taxon>
        <taxon>Solanoideae</taxon>
        <taxon>Solaneae</taxon>
        <taxon>Solanum</taxon>
    </lineage>
</organism>
<name>A0A0V0GIQ7_SOLCH</name>